<protein>
    <submittedName>
        <fullName evidence="2">Uncharacterized protein</fullName>
    </submittedName>
</protein>
<dbReference type="OrthoDB" id="4206747at2759"/>
<keyword evidence="3" id="KW-1185">Reference proteome</keyword>
<evidence type="ECO:0000313" key="2">
    <source>
        <dbReference type="EMBL" id="KZZ94681.1"/>
    </source>
</evidence>
<comment type="caution">
    <text evidence="2">The sequence shown here is derived from an EMBL/GenBank/DDBJ whole genome shotgun (WGS) entry which is preliminary data.</text>
</comment>
<evidence type="ECO:0000256" key="1">
    <source>
        <dbReference type="SAM" id="MobiDB-lite"/>
    </source>
</evidence>
<dbReference type="EMBL" id="AZGZ01000006">
    <property type="protein sequence ID" value="KZZ94681.1"/>
    <property type="molecule type" value="Genomic_DNA"/>
</dbReference>
<gene>
    <name evidence="2" type="ORF">AAP_01981</name>
</gene>
<evidence type="ECO:0000313" key="3">
    <source>
        <dbReference type="Proteomes" id="UP000242877"/>
    </source>
</evidence>
<dbReference type="AlphaFoldDB" id="A0A168B213"/>
<name>A0A168B213_9EURO</name>
<feature type="region of interest" description="Disordered" evidence="1">
    <location>
        <begin position="233"/>
        <end position="266"/>
    </location>
</feature>
<sequence>MNQTKMFEAIPFLQPKLPAHDMNVRFLTAAQEALENEDVLGRLAEIILESRAMEHDAPVTNFLRVNSLWYNQMVPRLWSDTRACVLREGESTFDFHLSNILNKVRTSERQRHANYMRKARLFACHFLDGAAEAYEKVLTELDFPNLRLVELYITDSQQTFPLAPFPEVSTVVVRALQTYGHFCIDVHMVGAIQNLFPSATKIVPHKRSLISPSSIMLLNEIAMKNRSLHLEHDEEAEHHEVSSPSPVLAPRPGAGAQVPHGAFEDDDNHDFNELSLEIQSRMSIP</sequence>
<reference evidence="2 3" key="1">
    <citation type="journal article" date="2016" name="Genome Biol. Evol.">
        <title>Divergent and convergent evolution of fungal pathogenicity.</title>
        <authorList>
            <person name="Shang Y."/>
            <person name="Xiao G."/>
            <person name="Zheng P."/>
            <person name="Cen K."/>
            <person name="Zhan S."/>
            <person name="Wang C."/>
        </authorList>
    </citation>
    <scope>NUCLEOTIDE SEQUENCE [LARGE SCALE GENOMIC DNA]</scope>
    <source>
        <strain evidence="2 3">ARSEF 7405</strain>
    </source>
</reference>
<dbReference type="VEuPathDB" id="FungiDB:AAP_01981"/>
<organism evidence="2 3">
    <name type="scientific">Ascosphaera apis ARSEF 7405</name>
    <dbReference type="NCBI Taxonomy" id="392613"/>
    <lineage>
        <taxon>Eukaryota</taxon>
        <taxon>Fungi</taxon>
        <taxon>Dikarya</taxon>
        <taxon>Ascomycota</taxon>
        <taxon>Pezizomycotina</taxon>
        <taxon>Eurotiomycetes</taxon>
        <taxon>Eurotiomycetidae</taxon>
        <taxon>Onygenales</taxon>
        <taxon>Ascosphaeraceae</taxon>
        <taxon>Ascosphaera</taxon>
    </lineage>
</organism>
<dbReference type="Proteomes" id="UP000242877">
    <property type="component" value="Unassembled WGS sequence"/>
</dbReference>
<accession>A0A168B213</accession>
<proteinExistence type="predicted"/>